<accession>A0A3E0E707</accession>
<proteinExistence type="predicted"/>
<reference evidence="3 4" key="1">
    <citation type="submission" date="2018-08" db="EMBL/GenBank/DDBJ databases">
        <title>Genomic Encyclopedia of Archaeal and Bacterial Type Strains, Phase II (KMG-II): from individual species to whole genera.</title>
        <authorList>
            <person name="Goeker M."/>
        </authorList>
    </citation>
    <scope>NUCLEOTIDE SEQUENCE [LARGE SCALE GENOMIC DNA]</scope>
    <source>
        <strain evidence="3 4">DSM 15986</strain>
    </source>
</reference>
<feature type="domain" description="ATP-grasp" evidence="2">
    <location>
        <begin position="128"/>
        <end position="309"/>
    </location>
</feature>
<dbReference type="InterPro" id="IPR003806">
    <property type="entry name" value="ATP-grasp_PylC-type"/>
</dbReference>
<dbReference type="GO" id="GO:0046872">
    <property type="term" value="F:metal ion binding"/>
    <property type="evidence" value="ECO:0007669"/>
    <property type="project" value="InterPro"/>
</dbReference>
<gene>
    <name evidence="3" type="ORF">C8N25_102179</name>
</gene>
<dbReference type="Proteomes" id="UP000256405">
    <property type="component" value="Unassembled WGS sequence"/>
</dbReference>
<dbReference type="RefSeq" id="WP_086539831.1">
    <property type="nucleotide sequence ID" value="NZ_MSSW01000003.1"/>
</dbReference>
<evidence type="ECO:0000259" key="2">
    <source>
        <dbReference type="PROSITE" id="PS50975"/>
    </source>
</evidence>
<sequence>MIKSVKNRSFSVLIPDGHGNNSVSVVRCLGKEKNIKIFVLSRDNNIPVRYSRYTSKFIHYSNGETKEAQLSAIIDAIKKTNADILLPVDVETIRLVAEYKEILSDLIAIAPVPDVNSFDIADDKWLLSLWLKENNISHPKTILFNSTSSLDKVISTITFPIIIKPRNGSGGKRIEIFQNAEKLQSWYSEFDHSEDFIFQTYIKGYDIDCSVICIEGRILAHTIQKSIKYSTDYPWPYGIEFLENDEVFSNVKKVVEKFKWSGVVHIDLRYDEDINQIKIIEMNPRYWASVAASIFAGVNFPNLSCLLGLKRELPFIKTQNKIIVRTGPALKIILKRIANQSDLYFDNTFFEFILKDPMPTLMGEIVEYYNKYRKR</sequence>
<dbReference type="Pfam" id="PF02655">
    <property type="entry name" value="ATP-grasp_3"/>
    <property type="match status" value="1"/>
</dbReference>
<dbReference type="PROSITE" id="PS50975">
    <property type="entry name" value="ATP_GRASP"/>
    <property type="match status" value="1"/>
</dbReference>
<dbReference type="Gene3D" id="3.30.1490.20">
    <property type="entry name" value="ATP-grasp fold, A domain"/>
    <property type="match status" value="1"/>
</dbReference>
<dbReference type="GO" id="GO:0018169">
    <property type="term" value="F:ribosomal S6-glutamic acid ligase activity"/>
    <property type="evidence" value="ECO:0007669"/>
    <property type="project" value="TreeGrafter"/>
</dbReference>
<dbReference type="PANTHER" id="PTHR21621:SF0">
    <property type="entry name" value="BETA-CITRYLGLUTAMATE SYNTHASE B-RELATED"/>
    <property type="match status" value="1"/>
</dbReference>
<dbReference type="GO" id="GO:0009432">
    <property type="term" value="P:SOS response"/>
    <property type="evidence" value="ECO:0007669"/>
    <property type="project" value="TreeGrafter"/>
</dbReference>
<dbReference type="GO" id="GO:0005524">
    <property type="term" value="F:ATP binding"/>
    <property type="evidence" value="ECO:0007669"/>
    <property type="project" value="UniProtKB-UniRule"/>
</dbReference>
<dbReference type="InterPro" id="IPR013815">
    <property type="entry name" value="ATP_grasp_subdomain_1"/>
</dbReference>
<keyword evidence="1" id="KW-0067">ATP-binding</keyword>
<evidence type="ECO:0000313" key="3">
    <source>
        <dbReference type="EMBL" id="REG92776.1"/>
    </source>
</evidence>
<dbReference type="Gene3D" id="3.30.470.20">
    <property type="entry name" value="ATP-grasp fold, B domain"/>
    <property type="match status" value="1"/>
</dbReference>
<keyword evidence="1" id="KW-0547">Nucleotide-binding</keyword>
<dbReference type="GO" id="GO:0005737">
    <property type="term" value="C:cytoplasm"/>
    <property type="evidence" value="ECO:0007669"/>
    <property type="project" value="TreeGrafter"/>
</dbReference>
<dbReference type="EMBL" id="QUNF01000002">
    <property type="protein sequence ID" value="REG92776.1"/>
    <property type="molecule type" value="Genomic_DNA"/>
</dbReference>
<dbReference type="InterPro" id="IPR011761">
    <property type="entry name" value="ATP-grasp"/>
</dbReference>
<evidence type="ECO:0000256" key="1">
    <source>
        <dbReference type="PROSITE-ProRule" id="PRU00409"/>
    </source>
</evidence>
<comment type="caution">
    <text evidence="3">The sequence shown here is derived from an EMBL/GenBank/DDBJ whole genome shotgun (WGS) entry which is preliminary data.</text>
</comment>
<organism evidence="3 4">
    <name type="scientific">Algoriphagus antarcticus</name>
    <dbReference type="NCBI Taxonomy" id="238540"/>
    <lineage>
        <taxon>Bacteria</taxon>
        <taxon>Pseudomonadati</taxon>
        <taxon>Bacteroidota</taxon>
        <taxon>Cytophagia</taxon>
        <taxon>Cytophagales</taxon>
        <taxon>Cyclobacteriaceae</taxon>
        <taxon>Algoriphagus</taxon>
    </lineage>
</organism>
<dbReference type="PANTHER" id="PTHR21621">
    <property type="entry name" value="RIBOSOMAL PROTEIN S6 MODIFICATION PROTEIN"/>
    <property type="match status" value="1"/>
</dbReference>
<dbReference type="AlphaFoldDB" id="A0A3E0E707"/>
<keyword evidence="4" id="KW-1185">Reference proteome</keyword>
<evidence type="ECO:0000313" key="4">
    <source>
        <dbReference type="Proteomes" id="UP000256405"/>
    </source>
</evidence>
<protein>
    <submittedName>
        <fullName evidence="3">Putative ATP-grasp superfamily ATP-dependent carboligase</fullName>
    </submittedName>
</protein>
<keyword evidence="3" id="KW-0436">Ligase</keyword>
<dbReference type="OrthoDB" id="9803907at2"/>
<name>A0A3E0E707_9BACT</name>
<dbReference type="SUPFAM" id="SSF56059">
    <property type="entry name" value="Glutathione synthetase ATP-binding domain-like"/>
    <property type="match status" value="1"/>
</dbReference>